<evidence type="ECO:0000313" key="3">
    <source>
        <dbReference type="Proteomes" id="UP000198635"/>
    </source>
</evidence>
<dbReference type="OrthoDB" id="5470320at2"/>
<feature type="chain" id="PRO_5011538456" evidence="1">
    <location>
        <begin position="25"/>
        <end position="300"/>
    </location>
</feature>
<evidence type="ECO:0000313" key="2">
    <source>
        <dbReference type="EMBL" id="SFK53703.1"/>
    </source>
</evidence>
<dbReference type="AlphaFoldDB" id="A0A1I4ABN0"/>
<protein>
    <submittedName>
        <fullName evidence="2">Uncharacterized conserved protein</fullName>
    </submittedName>
</protein>
<proteinExistence type="predicted"/>
<dbReference type="STRING" id="52560.SAMN04488082_1335"/>
<gene>
    <name evidence="2" type="ORF">SAMN04488082_1335</name>
</gene>
<keyword evidence="3" id="KW-1185">Reference proteome</keyword>
<sequence length="300" mass="32688">MRTRVVSSLVLACCLLLPSAHARAAEGASISTPAGAVGVNHGPGGMGFPVGKFAAVLNYRYCVKDQWYKDSSGEDGADVKQIVHTPVLKTRFSFAKGWDVRTATPFLDMTVDREDIGLDDKWVGGLGDTTAILRYQILSQKTGAPLNLAADLGVVIPTGEIGDNNPGNGAWGALFGFGATYMSGSHRIEGDTSYTVYSEGTAEKTKGDRLRINAHYAYALNSLLDLGVEAYYEWTQEDEQYGVDLVNDAKSLYVGPKFNLKFPEYGITFGGNILMAAYRDYETATLTDDWRTEFKLIKLF</sequence>
<dbReference type="RefSeq" id="WP_092379595.1">
    <property type="nucleotide sequence ID" value="NZ_FORX01000033.1"/>
</dbReference>
<feature type="signal peptide" evidence="1">
    <location>
        <begin position="1"/>
        <end position="24"/>
    </location>
</feature>
<accession>A0A1I4ABN0</accession>
<keyword evidence="1" id="KW-0732">Signal</keyword>
<dbReference type="EMBL" id="FORX01000033">
    <property type="protein sequence ID" value="SFK53703.1"/>
    <property type="molecule type" value="Genomic_DNA"/>
</dbReference>
<dbReference type="Pfam" id="PF13557">
    <property type="entry name" value="Phenol_MetA_deg"/>
    <property type="match status" value="1"/>
</dbReference>
<evidence type="ECO:0000256" key="1">
    <source>
        <dbReference type="SAM" id="SignalP"/>
    </source>
</evidence>
<dbReference type="Proteomes" id="UP000198635">
    <property type="component" value="Unassembled WGS sequence"/>
</dbReference>
<reference evidence="3" key="1">
    <citation type="submission" date="2016-10" db="EMBL/GenBank/DDBJ databases">
        <authorList>
            <person name="Varghese N."/>
            <person name="Submissions S."/>
        </authorList>
    </citation>
    <scope>NUCLEOTIDE SEQUENCE [LARGE SCALE GENOMIC DNA]</scope>
    <source>
        <strain evidence="3">DSM 5918</strain>
    </source>
</reference>
<dbReference type="InterPro" id="IPR025737">
    <property type="entry name" value="FApF"/>
</dbReference>
<organism evidence="2 3">
    <name type="scientific">Desulfomicrobium apsheronum</name>
    <dbReference type="NCBI Taxonomy" id="52560"/>
    <lineage>
        <taxon>Bacteria</taxon>
        <taxon>Pseudomonadati</taxon>
        <taxon>Thermodesulfobacteriota</taxon>
        <taxon>Desulfovibrionia</taxon>
        <taxon>Desulfovibrionales</taxon>
        <taxon>Desulfomicrobiaceae</taxon>
        <taxon>Desulfomicrobium</taxon>
    </lineage>
</organism>
<name>A0A1I4ABN0_9BACT</name>